<sequence length="51" mass="5766">MAKKQKTETQFSPSIAPKEEIQVRRIQYRTGLPYSTALVLARLVFGESCHG</sequence>
<accession>A0A975WEM4</accession>
<evidence type="ECO:0000313" key="2">
    <source>
        <dbReference type="Proteomes" id="UP000182932"/>
    </source>
</evidence>
<proteinExistence type="predicted"/>
<reference evidence="1 2" key="1">
    <citation type="submission" date="2016-10" db="EMBL/GenBank/DDBJ databases">
        <authorList>
            <person name="Varghese N."/>
            <person name="Submissions S."/>
        </authorList>
    </citation>
    <scope>NUCLEOTIDE SEQUENCE [LARGE SCALE GENOMIC DNA]</scope>
    <source>
        <strain evidence="1 2">FF3</strain>
    </source>
</reference>
<name>A0A975WEM4_9RHOB</name>
<protein>
    <submittedName>
        <fullName evidence="1">Uncharacterized protein</fullName>
    </submittedName>
</protein>
<dbReference type="EMBL" id="FNYY01000026">
    <property type="protein sequence ID" value="SEK08205.1"/>
    <property type="molecule type" value="Genomic_DNA"/>
</dbReference>
<dbReference type="RefSeq" id="WP_170850610.1">
    <property type="nucleotide sequence ID" value="NZ_FNYY01000026.1"/>
</dbReference>
<organism evidence="1 2">
    <name type="scientific">Marinovum algicola</name>
    <dbReference type="NCBI Taxonomy" id="42444"/>
    <lineage>
        <taxon>Bacteria</taxon>
        <taxon>Pseudomonadati</taxon>
        <taxon>Pseudomonadota</taxon>
        <taxon>Alphaproteobacteria</taxon>
        <taxon>Rhodobacterales</taxon>
        <taxon>Roseobacteraceae</taxon>
        <taxon>Marinovum</taxon>
    </lineage>
</organism>
<dbReference type="GeneID" id="80821466"/>
<dbReference type="AlphaFoldDB" id="A0A975WEM4"/>
<keyword evidence="2" id="KW-1185">Reference proteome</keyword>
<comment type="caution">
    <text evidence="1">The sequence shown here is derived from an EMBL/GenBank/DDBJ whole genome shotgun (WGS) entry which is preliminary data.</text>
</comment>
<gene>
    <name evidence="1" type="ORF">SAMN04487940_12619</name>
</gene>
<dbReference type="Proteomes" id="UP000182932">
    <property type="component" value="Unassembled WGS sequence"/>
</dbReference>
<evidence type="ECO:0000313" key="1">
    <source>
        <dbReference type="EMBL" id="SEK08205.1"/>
    </source>
</evidence>